<name>A0A1M2VBA1_TRAPU</name>
<organism evidence="1 2">
    <name type="scientific">Trametes pubescens</name>
    <name type="common">White-rot fungus</name>
    <dbReference type="NCBI Taxonomy" id="154538"/>
    <lineage>
        <taxon>Eukaryota</taxon>
        <taxon>Fungi</taxon>
        <taxon>Dikarya</taxon>
        <taxon>Basidiomycota</taxon>
        <taxon>Agaricomycotina</taxon>
        <taxon>Agaricomycetes</taxon>
        <taxon>Polyporales</taxon>
        <taxon>Polyporaceae</taxon>
        <taxon>Trametes</taxon>
    </lineage>
</organism>
<comment type="caution">
    <text evidence="1">The sequence shown here is derived from an EMBL/GenBank/DDBJ whole genome shotgun (WGS) entry which is preliminary data.</text>
</comment>
<keyword evidence="2" id="KW-1185">Reference proteome</keyword>
<evidence type="ECO:0000313" key="2">
    <source>
        <dbReference type="Proteomes" id="UP000184267"/>
    </source>
</evidence>
<evidence type="ECO:0000313" key="1">
    <source>
        <dbReference type="EMBL" id="OJT04908.1"/>
    </source>
</evidence>
<dbReference type="OrthoDB" id="2758123at2759"/>
<dbReference type="OMA" id="ICRICPQ"/>
<proteinExistence type="predicted"/>
<dbReference type="AlphaFoldDB" id="A0A1M2VBA1"/>
<gene>
    <name evidence="1" type="ORF">TRAPUB_4335</name>
</gene>
<reference evidence="1 2" key="1">
    <citation type="submission" date="2016-10" db="EMBL/GenBank/DDBJ databases">
        <title>Genome sequence of the basidiomycete white-rot fungus Trametes pubescens.</title>
        <authorList>
            <person name="Makela M.R."/>
            <person name="Granchi Z."/>
            <person name="Peng M."/>
            <person name="De Vries R.P."/>
            <person name="Grigoriev I."/>
            <person name="Riley R."/>
            <person name="Hilden K."/>
        </authorList>
    </citation>
    <scope>NUCLEOTIDE SEQUENCE [LARGE SCALE GENOMIC DNA]</scope>
    <source>
        <strain evidence="1 2">FBCC735</strain>
    </source>
</reference>
<dbReference type="EMBL" id="MNAD01001504">
    <property type="protein sequence ID" value="OJT04908.1"/>
    <property type="molecule type" value="Genomic_DNA"/>
</dbReference>
<dbReference type="STRING" id="154538.A0A1M2VBA1"/>
<dbReference type="Proteomes" id="UP000184267">
    <property type="component" value="Unassembled WGS sequence"/>
</dbReference>
<sequence>MEAWRLAAEGSSSWWGDLYHALGELPVPVHLSLREFPTILTVDSLLLDLQQSLADYLRAGIMVSERLPLLRTRTLAARSSDLADLCTKRTYLSLRSDRLRNAMTRLHVSDHPLAIEELRRCTPPIPRVRRICRFCKKRWAVEDECHVLIECMGDAVQARRATFWVEATALLPRLPAMAHSRPTPAVLDMLLSREKTLIPLAEFVADMFDLCDEVPCFIIDNDEALLALAP</sequence>
<protein>
    <submittedName>
        <fullName evidence="1">Uncharacterized protein</fullName>
    </submittedName>
</protein>
<accession>A0A1M2VBA1</accession>